<comment type="caution">
    <text evidence="1">The sequence shown here is derived from an EMBL/GenBank/DDBJ whole genome shotgun (WGS) entry which is preliminary data.</text>
</comment>
<reference evidence="2" key="1">
    <citation type="journal article" date="2019" name="Int. J. Syst. Evol. Microbiol.">
        <title>The Global Catalogue of Microorganisms (GCM) 10K type strain sequencing project: providing services to taxonomists for standard genome sequencing and annotation.</title>
        <authorList>
            <consortium name="The Broad Institute Genomics Platform"/>
            <consortium name="The Broad Institute Genome Sequencing Center for Infectious Disease"/>
            <person name="Wu L."/>
            <person name="Ma J."/>
        </authorList>
    </citation>
    <scope>NUCLEOTIDE SEQUENCE [LARGE SCALE GENOMIC DNA]</scope>
    <source>
        <strain evidence="2">JCM 17656</strain>
    </source>
</reference>
<evidence type="ECO:0008006" key="3">
    <source>
        <dbReference type="Google" id="ProtNLM"/>
    </source>
</evidence>
<proteinExistence type="predicted"/>
<name>A0ABP6VVS1_9ACTN</name>
<accession>A0ABP6VVS1</accession>
<protein>
    <recommendedName>
        <fullName evidence="3">Knr4/Smi1-like domain-containing protein</fullName>
    </recommendedName>
</protein>
<organism evidence="1 2">
    <name type="scientific">Streptomyces osmaniensis</name>
    <dbReference type="NCBI Taxonomy" id="593134"/>
    <lineage>
        <taxon>Bacteria</taxon>
        <taxon>Bacillati</taxon>
        <taxon>Actinomycetota</taxon>
        <taxon>Actinomycetes</taxon>
        <taxon>Kitasatosporales</taxon>
        <taxon>Streptomycetaceae</taxon>
        <taxon>Streptomyces</taxon>
    </lineage>
</organism>
<sequence length="63" mass="6736">MFAESSLKRLASLVSAEHGADEQVDWHTAEEALGTALPNDYKAFMSVYGAGDIGERHPGACAR</sequence>
<dbReference type="Proteomes" id="UP001500707">
    <property type="component" value="Unassembled WGS sequence"/>
</dbReference>
<keyword evidence="2" id="KW-1185">Reference proteome</keyword>
<evidence type="ECO:0000313" key="1">
    <source>
        <dbReference type="EMBL" id="GAA3540128.1"/>
    </source>
</evidence>
<dbReference type="EMBL" id="BAABCE010000004">
    <property type="protein sequence ID" value="GAA3540128.1"/>
    <property type="molecule type" value="Genomic_DNA"/>
</dbReference>
<dbReference type="Pfam" id="PF14567">
    <property type="entry name" value="SUKH_5"/>
    <property type="match status" value="1"/>
</dbReference>
<evidence type="ECO:0000313" key="2">
    <source>
        <dbReference type="Proteomes" id="UP001500707"/>
    </source>
</evidence>
<gene>
    <name evidence="1" type="ORF">GCM10022295_22790</name>
</gene>